<feature type="domain" description="F-BAR" evidence="6">
    <location>
        <begin position="1"/>
        <end position="196"/>
    </location>
</feature>
<sequence>MEMGSTLACWECLRDESQALSDKRQTFCDQLTELIETITNNLKEEKKNRAMLVAKGNKLVSELAKTEDAMKKARAKYVEARKKQDRSQEQVQKAKTTGANAAKFQKAAEKDEKRADKADNEYRISVNTLKVAQDKFYDVDMPALMKEFEQHEEKRLQVTRDYFQSTSDKQQPLGPHWIESNDRFLAKIKEIDVRADLDLYVSKNRPDSDQPPPRAQYISYDGSVVQDVASSGGATAPKKPKKGVSKIPTLPGGGKKKKDGSLTQSASTPDGKNSDKRPSTAASVTTSTISVSSPTIPPPSDPVPMPPVHKDESLDSSEEEKKKAAPVAPPVAIGPPVELKTIYAYDATEPNELTFGEGETLYLIEKDDSGWWRGRNAKGQEGVFPSNFVEVVGEEGAAGTAGTVDINADYTALYDYDAEDENELTIKEGEILHVISETDGWYFGANAKGQKGNFPSNFVEPLGQQN</sequence>
<dbReference type="AlphaFoldDB" id="A0A6B2L1Z4"/>
<dbReference type="Pfam" id="PF00018">
    <property type="entry name" value="SH3_1"/>
    <property type="match status" value="2"/>
</dbReference>
<evidence type="ECO:0008006" key="8">
    <source>
        <dbReference type="Google" id="ProtNLM"/>
    </source>
</evidence>
<evidence type="ECO:0000256" key="2">
    <source>
        <dbReference type="PROSITE-ProRule" id="PRU00192"/>
    </source>
</evidence>
<dbReference type="Gene3D" id="1.20.1270.60">
    <property type="entry name" value="Arfaptin homology (AH) domain/BAR domain"/>
    <property type="match status" value="1"/>
</dbReference>
<name>A0A6B2L1Z4_9EUKA</name>
<dbReference type="PRINTS" id="PR00452">
    <property type="entry name" value="SH3DOMAIN"/>
</dbReference>
<dbReference type="SMART" id="SM00326">
    <property type="entry name" value="SH3"/>
    <property type="match status" value="2"/>
</dbReference>
<feature type="compositionally biased region" description="Polar residues" evidence="4">
    <location>
        <begin position="261"/>
        <end position="271"/>
    </location>
</feature>
<evidence type="ECO:0000256" key="3">
    <source>
        <dbReference type="PROSITE-ProRule" id="PRU01077"/>
    </source>
</evidence>
<dbReference type="InterPro" id="IPR031160">
    <property type="entry name" value="F_BAR_dom"/>
</dbReference>
<dbReference type="SUPFAM" id="SSF103657">
    <property type="entry name" value="BAR/IMD domain-like"/>
    <property type="match status" value="1"/>
</dbReference>
<dbReference type="EMBL" id="GIBP01001956">
    <property type="protein sequence ID" value="NDV30925.1"/>
    <property type="molecule type" value="Transcribed_RNA"/>
</dbReference>
<dbReference type="Gene3D" id="2.30.30.40">
    <property type="entry name" value="SH3 Domains"/>
    <property type="match status" value="2"/>
</dbReference>
<dbReference type="PROSITE" id="PS50002">
    <property type="entry name" value="SH3"/>
    <property type="match status" value="2"/>
</dbReference>
<feature type="region of interest" description="Disordered" evidence="4">
    <location>
        <begin position="80"/>
        <end position="116"/>
    </location>
</feature>
<evidence type="ECO:0000259" key="5">
    <source>
        <dbReference type="PROSITE" id="PS50002"/>
    </source>
</evidence>
<evidence type="ECO:0000259" key="6">
    <source>
        <dbReference type="PROSITE" id="PS51741"/>
    </source>
</evidence>
<organism evidence="7">
    <name type="scientific">Arcella intermedia</name>
    <dbReference type="NCBI Taxonomy" id="1963864"/>
    <lineage>
        <taxon>Eukaryota</taxon>
        <taxon>Amoebozoa</taxon>
        <taxon>Tubulinea</taxon>
        <taxon>Elardia</taxon>
        <taxon>Arcellinida</taxon>
        <taxon>Sphaerothecina</taxon>
        <taxon>Arcellidae</taxon>
        <taxon>Arcella</taxon>
    </lineage>
</organism>
<accession>A0A6B2L1Z4</accession>
<feature type="region of interest" description="Disordered" evidence="4">
    <location>
        <begin position="228"/>
        <end position="329"/>
    </location>
</feature>
<evidence type="ECO:0000256" key="4">
    <source>
        <dbReference type="SAM" id="MobiDB-lite"/>
    </source>
</evidence>
<feature type="compositionally biased region" description="Polar residues" evidence="4">
    <location>
        <begin position="89"/>
        <end position="99"/>
    </location>
</feature>
<dbReference type="PANTHER" id="PTHR15735">
    <property type="entry name" value="FCH AND DOUBLE SH3 DOMAINS PROTEIN"/>
    <property type="match status" value="1"/>
</dbReference>
<keyword evidence="1 2" id="KW-0728">SH3 domain</keyword>
<dbReference type="InterPro" id="IPR027267">
    <property type="entry name" value="AH/BAR_dom_sf"/>
</dbReference>
<dbReference type="InterPro" id="IPR036028">
    <property type="entry name" value="SH3-like_dom_sf"/>
</dbReference>
<dbReference type="CDD" id="cd00174">
    <property type="entry name" value="SH3"/>
    <property type="match status" value="2"/>
</dbReference>
<proteinExistence type="predicted"/>
<dbReference type="PROSITE" id="PS51741">
    <property type="entry name" value="F_BAR"/>
    <property type="match status" value="1"/>
</dbReference>
<reference evidence="7" key="1">
    <citation type="journal article" date="2020" name="J. Eukaryot. Microbiol.">
        <title>De novo Sequencing, Assembly and Annotation of the Transcriptome for the Free-Living Testate Amoeba Arcella intermedia.</title>
        <authorList>
            <person name="Ribeiro G.M."/>
            <person name="Porfirio-Sousa A.L."/>
            <person name="Maurer-Alcala X.X."/>
            <person name="Katz L.A."/>
            <person name="Lahr D.J.G."/>
        </authorList>
    </citation>
    <scope>NUCLEOTIDE SEQUENCE</scope>
</reference>
<feature type="compositionally biased region" description="Pro residues" evidence="4">
    <location>
        <begin position="295"/>
        <end position="307"/>
    </location>
</feature>
<keyword evidence="3" id="KW-0175">Coiled coil</keyword>
<dbReference type="PANTHER" id="PTHR15735:SF21">
    <property type="entry name" value="PROTEIN NERVOUS WRECK"/>
    <property type="match status" value="1"/>
</dbReference>
<feature type="compositionally biased region" description="Basic and acidic residues" evidence="4">
    <location>
        <begin position="308"/>
        <end position="323"/>
    </location>
</feature>
<protein>
    <recommendedName>
        <fullName evidence="8">SH3 domain-containing protein</fullName>
    </recommendedName>
</protein>
<feature type="domain" description="SH3" evidence="5">
    <location>
        <begin position="405"/>
        <end position="464"/>
    </location>
</feature>
<dbReference type="InterPro" id="IPR001452">
    <property type="entry name" value="SH3_domain"/>
</dbReference>
<dbReference type="PRINTS" id="PR00499">
    <property type="entry name" value="P67PHOX"/>
</dbReference>
<evidence type="ECO:0000313" key="7">
    <source>
        <dbReference type="EMBL" id="NDV30925.1"/>
    </source>
</evidence>
<feature type="compositionally biased region" description="Low complexity" evidence="4">
    <location>
        <begin position="279"/>
        <end position="294"/>
    </location>
</feature>
<feature type="domain" description="SH3" evidence="5">
    <location>
        <begin position="334"/>
        <end position="394"/>
    </location>
</feature>
<feature type="compositionally biased region" description="Basic and acidic residues" evidence="4">
    <location>
        <begin position="106"/>
        <end position="116"/>
    </location>
</feature>
<dbReference type="SUPFAM" id="SSF50044">
    <property type="entry name" value="SH3-domain"/>
    <property type="match status" value="2"/>
</dbReference>
<evidence type="ECO:0000256" key="1">
    <source>
        <dbReference type="ARBA" id="ARBA00022443"/>
    </source>
</evidence>